<dbReference type="AlphaFoldDB" id="A0A5P2C9F9"/>
<evidence type="ECO:0000313" key="2">
    <source>
        <dbReference type="EMBL" id="QES38568.1"/>
    </source>
</evidence>
<name>A0A5P2C9F9_STRVZ</name>
<proteinExistence type="predicted"/>
<accession>A0A5P2C9F9</accession>
<feature type="transmembrane region" description="Helical" evidence="1">
    <location>
        <begin position="118"/>
        <end position="151"/>
    </location>
</feature>
<reference evidence="2 3" key="1">
    <citation type="submission" date="2018-05" db="EMBL/GenBank/DDBJ databases">
        <title>Streptomyces venezuelae.</title>
        <authorList>
            <person name="Kim W."/>
            <person name="Lee N."/>
            <person name="Cho B.-K."/>
        </authorList>
    </citation>
    <scope>NUCLEOTIDE SEQUENCE [LARGE SCALE GENOMIC DNA]</scope>
    <source>
        <strain evidence="2 3">ATCC 14584</strain>
    </source>
</reference>
<sequence>MLVAAAFAVGAYGTAHSAISSLHQEWTFLHEDGGYTFTRAIGQGNDPTDAPLEDTWRQAGSAVANLHVVQGTVSLLQVLCFVLAPVLFFTHGAVTATRDAHFKTLKFRAVRDGHRTLFASQIATLVTMVTALTAAALAACLLISSSLSWAASGRLDDPLVSVPGDLPLTDLIPPLLLFLLTGTFFALLGMGTGTIARRPLHVIPLFISLFFVLPIMGRFDPRNLLMALAYPHMTFTGGFSPTAPTPLPGAVAALALVAVTAAVLAGAYSFTTRRSLYT</sequence>
<evidence type="ECO:0000256" key="1">
    <source>
        <dbReference type="SAM" id="Phobius"/>
    </source>
</evidence>
<keyword evidence="1" id="KW-1133">Transmembrane helix</keyword>
<dbReference type="EMBL" id="CP029192">
    <property type="protein sequence ID" value="QES38568.1"/>
    <property type="molecule type" value="Genomic_DNA"/>
</dbReference>
<feature type="transmembrane region" description="Helical" evidence="1">
    <location>
        <begin position="171"/>
        <end position="190"/>
    </location>
</feature>
<dbReference type="Proteomes" id="UP000322927">
    <property type="component" value="Chromosome"/>
</dbReference>
<feature type="transmembrane region" description="Helical" evidence="1">
    <location>
        <begin position="202"/>
        <end position="219"/>
    </location>
</feature>
<evidence type="ECO:0000313" key="3">
    <source>
        <dbReference type="Proteomes" id="UP000322927"/>
    </source>
</evidence>
<feature type="transmembrane region" description="Helical" evidence="1">
    <location>
        <begin position="250"/>
        <end position="270"/>
    </location>
</feature>
<gene>
    <name evidence="2" type="ORF">DEJ48_38765</name>
</gene>
<protein>
    <submittedName>
        <fullName evidence="2">Uncharacterized protein</fullName>
    </submittedName>
</protein>
<keyword evidence="1" id="KW-0472">Membrane</keyword>
<keyword evidence="1" id="KW-0812">Transmembrane</keyword>
<organism evidence="2 3">
    <name type="scientific">Streptomyces venezuelae</name>
    <dbReference type="NCBI Taxonomy" id="54571"/>
    <lineage>
        <taxon>Bacteria</taxon>
        <taxon>Bacillati</taxon>
        <taxon>Actinomycetota</taxon>
        <taxon>Actinomycetes</taxon>
        <taxon>Kitasatosporales</taxon>
        <taxon>Streptomycetaceae</taxon>
        <taxon>Streptomyces</taxon>
    </lineage>
</organism>
<feature type="transmembrane region" description="Helical" evidence="1">
    <location>
        <begin position="75"/>
        <end position="97"/>
    </location>
</feature>